<dbReference type="AlphaFoldDB" id="A0A4C1XCF8"/>
<protein>
    <submittedName>
        <fullName evidence="1">Uncharacterized protein</fullName>
    </submittedName>
</protein>
<reference evidence="1 2" key="1">
    <citation type="journal article" date="2019" name="Commun. Biol.">
        <title>The bagworm genome reveals a unique fibroin gene that provides high tensile strength.</title>
        <authorList>
            <person name="Kono N."/>
            <person name="Nakamura H."/>
            <person name="Ohtoshi R."/>
            <person name="Tomita M."/>
            <person name="Numata K."/>
            <person name="Arakawa K."/>
        </authorList>
    </citation>
    <scope>NUCLEOTIDE SEQUENCE [LARGE SCALE GENOMIC DNA]</scope>
</reference>
<comment type="caution">
    <text evidence="1">The sequence shown here is derived from an EMBL/GenBank/DDBJ whole genome shotgun (WGS) entry which is preliminary data.</text>
</comment>
<proteinExistence type="predicted"/>
<dbReference type="EMBL" id="BGZK01000779">
    <property type="protein sequence ID" value="GBP60124.1"/>
    <property type="molecule type" value="Genomic_DNA"/>
</dbReference>
<gene>
    <name evidence="1" type="ORF">EVAR_31385_1</name>
</gene>
<accession>A0A4C1XCF8</accession>
<evidence type="ECO:0000313" key="2">
    <source>
        <dbReference type="Proteomes" id="UP000299102"/>
    </source>
</evidence>
<name>A0A4C1XCF8_EUMVA</name>
<sequence>MDVQDHEREDDELQMNACAVPPSMAHCGSVIAFALDAVTPPTSRRSHDLYAQIIKVFAVGGRPTLLNGFARVDRRGRDKKLGFLLLNMITGSQLNGSIRGLKSNSF</sequence>
<organism evidence="1 2">
    <name type="scientific">Eumeta variegata</name>
    <name type="common">Bagworm moth</name>
    <name type="synonym">Eumeta japonica</name>
    <dbReference type="NCBI Taxonomy" id="151549"/>
    <lineage>
        <taxon>Eukaryota</taxon>
        <taxon>Metazoa</taxon>
        <taxon>Ecdysozoa</taxon>
        <taxon>Arthropoda</taxon>
        <taxon>Hexapoda</taxon>
        <taxon>Insecta</taxon>
        <taxon>Pterygota</taxon>
        <taxon>Neoptera</taxon>
        <taxon>Endopterygota</taxon>
        <taxon>Lepidoptera</taxon>
        <taxon>Glossata</taxon>
        <taxon>Ditrysia</taxon>
        <taxon>Tineoidea</taxon>
        <taxon>Psychidae</taxon>
        <taxon>Oiketicinae</taxon>
        <taxon>Eumeta</taxon>
    </lineage>
</organism>
<evidence type="ECO:0000313" key="1">
    <source>
        <dbReference type="EMBL" id="GBP60124.1"/>
    </source>
</evidence>
<dbReference type="Proteomes" id="UP000299102">
    <property type="component" value="Unassembled WGS sequence"/>
</dbReference>
<keyword evidence="2" id="KW-1185">Reference proteome</keyword>